<dbReference type="PANTHER" id="PTHR34657">
    <property type="entry name" value="EMBRYO SAC DEVELOPMENT ARREST 6"/>
    <property type="match status" value="1"/>
</dbReference>
<dbReference type="EMBL" id="JAINDJ010000005">
    <property type="protein sequence ID" value="KAG9446897.1"/>
    <property type="molecule type" value="Genomic_DNA"/>
</dbReference>
<protein>
    <recommendedName>
        <fullName evidence="4">Embryo sac development arrest 6</fullName>
    </recommendedName>
</protein>
<dbReference type="AlphaFoldDB" id="A0AAV7EGR7"/>
<dbReference type="Proteomes" id="UP000825729">
    <property type="component" value="Unassembled WGS sequence"/>
</dbReference>
<proteinExistence type="predicted"/>
<dbReference type="PANTHER" id="PTHR34657:SF4">
    <property type="entry name" value="EMBRYO SAC DEVELOPMENT ARREST 6"/>
    <property type="match status" value="1"/>
</dbReference>
<comment type="caution">
    <text evidence="2">The sequence shown here is derived from an EMBL/GenBank/DDBJ whole genome shotgun (WGS) entry which is preliminary data.</text>
</comment>
<evidence type="ECO:0000313" key="2">
    <source>
        <dbReference type="EMBL" id="KAG9446897.1"/>
    </source>
</evidence>
<evidence type="ECO:0000256" key="1">
    <source>
        <dbReference type="SAM" id="MobiDB-lite"/>
    </source>
</evidence>
<feature type="region of interest" description="Disordered" evidence="1">
    <location>
        <begin position="1"/>
        <end position="44"/>
    </location>
</feature>
<evidence type="ECO:0000313" key="3">
    <source>
        <dbReference type="Proteomes" id="UP000825729"/>
    </source>
</evidence>
<evidence type="ECO:0008006" key="4">
    <source>
        <dbReference type="Google" id="ProtNLM"/>
    </source>
</evidence>
<reference evidence="2 3" key="1">
    <citation type="submission" date="2021-07" db="EMBL/GenBank/DDBJ databases">
        <title>The Aristolochia fimbriata genome: insights into angiosperm evolution, floral development and chemical biosynthesis.</title>
        <authorList>
            <person name="Jiao Y."/>
        </authorList>
    </citation>
    <scope>NUCLEOTIDE SEQUENCE [LARGE SCALE GENOMIC DNA]</scope>
    <source>
        <strain evidence="2">IBCAS-2021</strain>
        <tissue evidence="2">Leaf</tissue>
    </source>
</reference>
<organism evidence="2 3">
    <name type="scientific">Aristolochia fimbriata</name>
    <name type="common">White veined hardy Dutchman's pipe vine</name>
    <dbReference type="NCBI Taxonomy" id="158543"/>
    <lineage>
        <taxon>Eukaryota</taxon>
        <taxon>Viridiplantae</taxon>
        <taxon>Streptophyta</taxon>
        <taxon>Embryophyta</taxon>
        <taxon>Tracheophyta</taxon>
        <taxon>Spermatophyta</taxon>
        <taxon>Magnoliopsida</taxon>
        <taxon>Magnoliidae</taxon>
        <taxon>Piperales</taxon>
        <taxon>Aristolochiaceae</taxon>
        <taxon>Aristolochia</taxon>
    </lineage>
</organism>
<accession>A0AAV7EGR7</accession>
<feature type="compositionally biased region" description="Polar residues" evidence="1">
    <location>
        <begin position="1"/>
        <end position="14"/>
    </location>
</feature>
<name>A0AAV7EGR7_ARIFI</name>
<keyword evidence="3" id="KW-1185">Reference proteome</keyword>
<feature type="region of interest" description="Disordered" evidence="1">
    <location>
        <begin position="73"/>
        <end position="104"/>
    </location>
</feature>
<gene>
    <name evidence="2" type="ORF">H6P81_013025</name>
</gene>
<sequence length="150" mass="15500">MSSNAHRTCSTTLGGVSRKRRERDGGAGSSPPPPPPVQSAAVARAEPIDNRLLAGYLAHEFLMNGTLFGQKWDPARAEATPPAGPLQSNPNSNSKKAKARGGGAAAAAAAAAPIQARPHAYADVAKLLKTDGAHIPGIVNPTELARWLQI</sequence>